<protein>
    <submittedName>
        <fullName evidence="1">Uncharacterized protein</fullName>
    </submittedName>
</protein>
<keyword evidence="2" id="KW-1185">Reference proteome</keyword>
<evidence type="ECO:0000313" key="2">
    <source>
        <dbReference type="Proteomes" id="UP000274211"/>
    </source>
</evidence>
<evidence type="ECO:0000313" key="1">
    <source>
        <dbReference type="EMBL" id="RMW89109.1"/>
    </source>
</evidence>
<proteinExistence type="predicted"/>
<dbReference type="EMBL" id="QMGS01000039">
    <property type="protein sequence ID" value="RMW89109.1"/>
    <property type="molecule type" value="Genomic_DNA"/>
</dbReference>
<dbReference type="Proteomes" id="UP000274211">
    <property type="component" value="Unassembled WGS sequence"/>
</dbReference>
<gene>
    <name evidence="1" type="ORF">DOL88_03440</name>
</gene>
<comment type="caution">
    <text evidence="1">The sequence shown here is derived from an EMBL/GenBank/DDBJ whole genome shotgun (WGS) entry which is preliminary data.</text>
</comment>
<sequence length="47" mass="5365">MKKSRNYHKKPNNSITTRFITTCIICGRASGAMRSGMGWHVIIELQQ</sequence>
<accession>A0ABX9VVU2</accession>
<name>A0ABX9VVU2_AGGAP</name>
<reference evidence="1 2" key="1">
    <citation type="journal article" date="2019" name="J. Oral Microbiol.">
        <title>Role of OmpA1 and OmpA2 in Aggregatibacter actinomycetemcomitans and Aggregatibacter aphrophilus serum resistance.</title>
        <authorList>
            <person name="Lindholm M."/>
            <person name="Min Aung K."/>
            <person name="Nyunt Wai S."/>
            <person name="Oscarsson J."/>
        </authorList>
    </citation>
    <scope>NUCLEOTIDE SEQUENCE [LARGE SCALE GENOMIC DNA]</scope>
    <source>
        <strain evidence="1 2">HK83</strain>
    </source>
</reference>
<organism evidence="1 2">
    <name type="scientific">Aggregatibacter aphrophilus</name>
    <name type="common">Haemophilus aphrophilus</name>
    <dbReference type="NCBI Taxonomy" id="732"/>
    <lineage>
        <taxon>Bacteria</taxon>
        <taxon>Pseudomonadati</taxon>
        <taxon>Pseudomonadota</taxon>
        <taxon>Gammaproteobacteria</taxon>
        <taxon>Pasteurellales</taxon>
        <taxon>Pasteurellaceae</taxon>
        <taxon>Aggregatibacter</taxon>
    </lineage>
</organism>